<proteinExistence type="predicted"/>
<organism evidence="1 2">
    <name type="scientific">Orbilia oligospora</name>
    <name type="common">Nematode-trapping fungus</name>
    <name type="synonym">Arthrobotrys oligospora</name>
    <dbReference type="NCBI Taxonomy" id="2813651"/>
    <lineage>
        <taxon>Eukaryota</taxon>
        <taxon>Fungi</taxon>
        <taxon>Dikarya</taxon>
        <taxon>Ascomycota</taxon>
        <taxon>Pezizomycotina</taxon>
        <taxon>Orbiliomycetes</taxon>
        <taxon>Orbiliales</taxon>
        <taxon>Orbiliaceae</taxon>
        <taxon>Orbilia</taxon>
    </lineage>
</organism>
<evidence type="ECO:0000313" key="2">
    <source>
        <dbReference type="Proteomes" id="UP000297595"/>
    </source>
</evidence>
<protein>
    <submittedName>
        <fullName evidence="1">Uncharacterized protein</fullName>
    </submittedName>
</protein>
<comment type="caution">
    <text evidence="1">The sequence shown here is derived from an EMBL/GenBank/DDBJ whole genome shotgun (WGS) entry which is preliminary data.</text>
</comment>
<dbReference type="EMBL" id="SOZJ01000008">
    <property type="protein sequence ID" value="TGJ63038.1"/>
    <property type="molecule type" value="Genomic_DNA"/>
</dbReference>
<dbReference type="Proteomes" id="UP000297595">
    <property type="component" value="Unassembled WGS sequence"/>
</dbReference>
<name>A0A7C8KWM2_ORBOL</name>
<gene>
    <name evidence="1" type="ORF">EYR41_010988</name>
</gene>
<evidence type="ECO:0000313" key="1">
    <source>
        <dbReference type="EMBL" id="TGJ63038.1"/>
    </source>
</evidence>
<reference evidence="1 2" key="1">
    <citation type="submission" date="2019-03" db="EMBL/GenBank/DDBJ databases">
        <title>Nematode-trapping fungi genome.</title>
        <authorList>
            <person name="Vidal-Diez De Ulzurrun G."/>
        </authorList>
    </citation>
    <scope>NUCLEOTIDE SEQUENCE [LARGE SCALE GENOMIC DNA]</scope>
    <source>
        <strain evidence="1 2">TWF154</strain>
    </source>
</reference>
<dbReference type="AlphaFoldDB" id="A0A7C8KWM2"/>
<sequence>MPCLCGLRAADAEWCSFGRQRRQILAFQTPGIRSENQSNLIVVSVPTASRKLLARELTQLAATANGLNSVQVSQKMVPKGICSKMSQRIKSFEGCNWSLQDLFMQELGNCRPRAWGVQAGPGGSDIPNKTPHGRRAANFARFFPRPISNIVQLVCRNITLSTLLKRAFGMSDYVKTQTKISKPFGTWSPNPASLSSIVRVRGIDGCDLFFSISWTFVIVHAQVVLEAM</sequence>
<accession>A0A7C8KWM2</accession>